<feature type="region of interest" description="Disordered" evidence="1">
    <location>
        <begin position="217"/>
        <end position="263"/>
    </location>
</feature>
<evidence type="ECO:0000256" key="1">
    <source>
        <dbReference type="SAM" id="MobiDB-lite"/>
    </source>
</evidence>
<dbReference type="RefSeq" id="XP_002781027.1">
    <property type="nucleotide sequence ID" value="XM_002780981.1"/>
</dbReference>
<feature type="non-terminal residue" evidence="2">
    <location>
        <position position="1"/>
    </location>
</feature>
<reference evidence="2 3" key="1">
    <citation type="submission" date="2008-07" db="EMBL/GenBank/DDBJ databases">
        <authorList>
            <person name="El-Sayed N."/>
            <person name="Caler E."/>
            <person name="Inman J."/>
            <person name="Amedeo P."/>
            <person name="Hass B."/>
            <person name="Wortman J."/>
        </authorList>
    </citation>
    <scope>NUCLEOTIDE SEQUENCE [LARGE SCALE GENOMIC DNA]</scope>
    <source>
        <strain evidence="3">ATCC 50983 / TXsc</strain>
    </source>
</reference>
<feature type="region of interest" description="Disordered" evidence="1">
    <location>
        <begin position="24"/>
        <end position="54"/>
    </location>
</feature>
<protein>
    <submittedName>
        <fullName evidence="2">Uncharacterized protein</fullName>
    </submittedName>
</protein>
<feature type="non-terminal residue" evidence="2">
    <location>
        <position position="285"/>
    </location>
</feature>
<accession>C5KRY1</accession>
<proteinExistence type="predicted"/>
<dbReference type="EMBL" id="GG675931">
    <property type="protein sequence ID" value="EER12822.1"/>
    <property type="molecule type" value="Genomic_DNA"/>
</dbReference>
<dbReference type="GeneID" id="9055584"/>
<dbReference type="AlphaFoldDB" id="C5KRY1"/>
<organism evidence="3">
    <name type="scientific">Perkinsus marinus (strain ATCC 50983 / TXsc)</name>
    <dbReference type="NCBI Taxonomy" id="423536"/>
    <lineage>
        <taxon>Eukaryota</taxon>
        <taxon>Sar</taxon>
        <taxon>Alveolata</taxon>
        <taxon>Perkinsozoa</taxon>
        <taxon>Perkinsea</taxon>
        <taxon>Perkinsida</taxon>
        <taxon>Perkinsidae</taxon>
        <taxon>Perkinsus</taxon>
    </lineage>
</organism>
<evidence type="ECO:0000313" key="2">
    <source>
        <dbReference type="EMBL" id="EER12822.1"/>
    </source>
</evidence>
<keyword evidence="3" id="KW-1185">Reference proteome</keyword>
<dbReference type="InParanoid" id="C5KRY1"/>
<sequence length="285" mass="30480">PKPGEIYQPHQGWSIRACKTDRRATAMSTGPVAQGRSCPQSGLPGAEEASLSASSHWGSHRLHPVVTPSAIGDAYFDKDRQIALTRLWEWMSERFSEIMRKHTRPGRRDVIDSLTVDDTAHLLGCSNKIKTIVGTAGASSADRTYVFQQLGDALSTKEVTPYQVLLNRSDLQSIEVAIKRILSRLLSSDSSPVPSSGSQGTLGTAAYAAGATATPIKPAASHARTPNTTVRRENNVDYSDDSDDDDGSRPARYTGKGQGGGVPLTMTVSEAVLGLLSKGFNDLSV</sequence>
<evidence type="ECO:0000313" key="3">
    <source>
        <dbReference type="Proteomes" id="UP000007800"/>
    </source>
</evidence>
<gene>
    <name evidence="2" type="ORF">Pmar_PMAR018077</name>
</gene>
<name>C5KRY1_PERM5</name>
<dbReference type="Proteomes" id="UP000007800">
    <property type="component" value="Unassembled WGS sequence"/>
</dbReference>